<dbReference type="OrthoDB" id="7374566at2"/>
<evidence type="ECO:0000313" key="2">
    <source>
        <dbReference type="Proteomes" id="UP000318590"/>
    </source>
</evidence>
<sequence>MASFSGFIRKSPADRLRCFLAPRGVDAPEDFDWTSEGRGTALVRSVEKLIGNLPDLQQDRLKAELDHLASLSDSNGLTCAEQICAPLGIDLEGLEGVQDVLLTLAKDHPDLIDRVSAQASLMRRTGGRNWSGFQFEQDGKPWALDNESARAAFLEDTIAILELPTHRKREADWYTVIERHPITAEETEHTWATIYVEERAESELAFGATQTLERQLVQKVLEVGISCDVQSRRVEICAKGGKKIRDQYADAFAKHFAPHSNPPVETPRREVFLDRLRSPSIFETEPADEIDRIEVSSLDFFGTSGGFARFEKRGDAETIYQFLDRRFGATSPLSASGWNLMGATLRIYLAAQEGQRRRSLTVTLRTPNTTTLPNKTEKHRQFVFDLLERWELLAPPPNDDDLFEVID</sequence>
<dbReference type="EMBL" id="VFSV01000081">
    <property type="protein sequence ID" value="TRD14286.1"/>
    <property type="molecule type" value="Genomic_DNA"/>
</dbReference>
<gene>
    <name evidence="1" type="ORF">FEV53_19240</name>
</gene>
<evidence type="ECO:0000313" key="1">
    <source>
        <dbReference type="EMBL" id="TRD14286.1"/>
    </source>
</evidence>
<organism evidence="1 2">
    <name type="scientific">Palleronia caenipelagi</name>
    <dbReference type="NCBI Taxonomy" id="2489174"/>
    <lineage>
        <taxon>Bacteria</taxon>
        <taxon>Pseudomonadati</taxon>
        <taxon>Pseudomonadota</taxon>
        <taxon>Alphaproteobacteria</taxon>
        <taxon>Rhodobacterales</taxon>
        <taxon>Roseobacteraceae</taxon>
        <taxon>Palleronia</taxon>
    </lineage>
</organism>
<proteinExistence type="predicted"/>
<dbReference type="Proteomes" id="UP000318590">
    <property type="component" value="Unassembled WGS sequence"/>
</dbReference>
<keyword evidence="2" id="KW-1185">Reference proteome</keyword>
<name>A0A547PJE3_9RHOB</name>
<reference evidence="1 2" key="1">
    <citation type="submission" date="2019-06" db="EMBL/GenBank/DDBJ databases">
        <title>Paenimaribius caenipelagi gen. nov., sp. nov., isolated from a tidal flat.</title>
        <authorList>
            <person name="Yoon J.-H."/>
        </authorList>
    </citation>
    <scope>NUCLEOTIDE SEQUENCE [LARGE SCALE GENOMIC DNA]</scope>
    <source>
        <strain evidence="1 2">JBTF-M29</strain>
    </source>
</reference>
<protein>
    <submittedName>
        <fullName evidence="1">Uncharacterized protein</fullName>
    </submittedName>
</protein>
<comment type="caution">
    <text evidence="1">The sequence shown here is derived from an EMBL/GenBank/DDBJ whole genome shotgun (WGS) entry which is preliminary data.</text>
</comment>
<accession>A0A547PJE3</accession>
<dbReference type="AlphaFoldDB" id="A0A547PJE3"/>